<name>A0A7R9G6V6_TIMSH</name>
<dbReference type="AlphaFoldDB" id="A0A7R9G6V6"/>
<accession>A0A7R9G6V6</accession>
<evidence type="ECO:0000313" key="1">
    <source>
        <dbReference type="EMBL" id="CAD7267582.1"/>
    </source>
</evidence>
<gene>
    <name evidence="1" type="ORF">TSIB3V08_LOCUS11586</name>
</gene>
<organism evidence="1">
    <name type="scientific">Timema shepardi</name>
    <name type="common">Walking stick</name>
    <dbReference type="NCBI Taxonomy" id="629360"/>
    <lineage>
        <taxon>Eukaryota</taxon>
        <taxon>Metazoa</taxon>
        <taxon>Ecdysozoa</taxon>
        <taxon>Arthropoda</taxon>
        <taxon>Hexapoda</taxon>
        <taxon>Insecta</taxon>
        <taxon>Pterygota</taxon>
        <taxon>Neoptera</taxon>
        <taxon>Polyneoptera</taxon>
        <taxon>Phasmatodea</taxon>
        <taxon>Timematodea</taxon>
        <taxon>Timematoidea</taxon>
        <taxon>Timematidae</taxon>
        <taxon>Timema</taxon>
    </lineage>
</organism>
<dbReference type="EMBL" id="OC009648">
    <property type="protein sequence ID" value="CAD7267582.1"/>
    <property type="molecule type" value="Genomic_DNA"/>
</dbReference>
<proteinExistence type="predicted"/>
<protein>
    <submittedName>
        <fullName evidence="1">Uncharacterized protein</fullName>
    </submittedName>
</protein>
<reference evidence="1" key="1">
    <citation type="submission" date="2020-11" db="EMBL/GenBank/DDBJ databases">
        <authorList>
            <person name="Tran Van P."/>
        </authorList>
    </citation>
    <scope>NUCLEOTIDE SEQUENCE</scope>
</reference>
<sequence length="79" mass="8517">MACGCHTIAPMLQLCPCKVLTKSQLDSSAAPVCGQCVWLPAGFALCGLPPSGSWLVVWKILRALYTTLPPLWETWAVSE</sequence>